<dbReference type="AlphaFoldDB" id="S4GUQ2"/>
<gene>
    <name evidence="1" type="ORF">HMPREF1576_01442</name>
</gene>
<dbReference type="EMBL" id="ATJO01000172">
    <property type="protein sequence ID" value="EPI49334.1"/>
    <property type="molecule type" value="Genomic_DNA"/>
</dbReference>
<accession>S4GUQ2</accession>
<proteinExistence type="predicted"/>
<reference evidence="1 2" key="1">
    <citation type="submission" date="2013-06" db="EMBL/GenBank/DDBJ databases">
        <authorList>
            <person name="Weinstock G."/>
            <person name="Sodergren E."/>
            <person name="Lobos E.A."/>
            <person name="Fulton L."/>
            <person name="Fulton R."/>
            <person name="Courtney L."/>
            <person name="Fronick C."/>
            <person name="O'Laughlin M."/>
            <person name="Godfrey J."/>
            <person name="Wilson R.M."/>
            <person name="Miner T."/>
            <person name="Farmer C."/>
            <person name="Delehaunty K."/>
            <person name="Cordes M."/>
            <person name="Minx P."/>
            <person name="Tomlinson C."/>
            <person name="Chen J."/>
            <person name="Wollam A."/>
            <person name="Pepin K.H."/>
            <person name="Bhonagiri V."/>
            <person name="Zhang X."/>
            <person name="Warren W."/>
            <person name="Mitreva M."/>
            <person name="Mardis E.R."/>
            <person name="Wilson R.K."/>
        </authorList>
    </citation>
    <scope>NUCLEOTIDE SEQUENCE [LARGE SCALE GENOMIC DNA]</scope>
    <source>
        <strain evidence="1 2">JCP7719</strain>
    </source>
</reference>
<organism evidence="1 2">
    <name type="scientific">Gardnerella pickettii JCP7719</name>
    <dbReference type="NCBI Taxonomy" id="1261061"/>
    <lineage>
        <taxon>Bacteria</taxon>
        <taxon>Bacillati</taxon>
        <taxon>Actinomycetota</taxon>
        <taxon>Actinomycetes</taxon>
        <taxon>Bifidobacteriales</taxon>
        <taxon>Bifidobacteriaceae</taxon>
        <taxon>Gardnerella</taxon>
        <taxon>Gardnerella pickettii</taxon>
    </lineage>
</organism>
<dbReference type="Proteomes" id="UP000014601">
    <property type="component" value="Unassembled WGS sequence"/>
</dbReference>
<sequence length="42" mass="4815">MQYTAARERYFRFWLLILPICATFSGKTCALNPSSLLAYLLA</sequence>
<dbReference type="HOGENOM" id="CLU_3252039_0_0_11"/>
<name>S4GUQ2_9BIFI</name>
<evidence type="ECO:0000313" key="1">
    <source>
        <dbReference type="EMBL" id="EPI49334.1"/>
    </source>
</evidence>
<comment type="caution">
    <text evidence="1">The sequence shown here is derived from an EMBL/GenBank/DDBJ whole genome shotgun (WGS) entry which is preliminary data.</text>
</comment>
<evidence type="ECO:0000313" key="2">
    <source>
        <dbReference type="Proteomes" id="UP000014601"/>
    </source>
</evidence>
<protein>
    <submittedName>
        <fullName evidence="1">Uncharacterized protein</fullName>
    </submittedName>
</protein>